<organism evidence="2 3">
    <name type="scientific">Mycena metata</name>
    <dbReference type="NCBI Taxonomy" id="1033252"/>
    <lineage>
        <taxon>Eukaryota</taxon>
        <taxon>Fungi</taxon>
        <taxon>Dikarya</taxon>
        <taxon>Basidiomycota</taxon>
        <taxon>Agaricomycotina</taxon>
        <taxon>Agaricomycetes</taxon>
        <taxon>Agaricomycetidae</taxon>
        <taxon>Agaricales</taxon>
        <taxon>Marasmiineae</taxon>
        <taxon>Mycenaceae</taxon>
        <taxon>Mycena</taxon>
    </lineage>
</organism>
<dbReference type="EMBL" id="JARKIB010000017">
    <property type="protein sequence ID" value="KAJ7770063.1"/>
    <property type="molecule type" value="Genomic_DNA"/>
</dbReference>
<dbReference type="Proteomes" id="UP001215598">
    <property type="component" value="Unassembled WGS sequence"/>
</dbReference>
<protein>
    <submittedName>
        <fullName evidence="2">Uncharacterized protein</fullName>
    </submittedName>
</protein>
<gene>
    <name evidence="2" type="ORF">B0H16DRAFT_238326</name>
</gene>
<dbReference type="AlphaFoldDB" id="A0AAD7NPT7"/>
<feature type="region of interest" description="Disordered" evidence="1">
    <location>
        <begin position="1"/>
        <end position="95"/>
    </location>
</feature>
<proteinExistence type="predicted"/>
<reference evidence="2" key="1">
    <citation type="submission" date="2023-03" db="EMBL/GenBank/DDBJ databases">
        <title>Massive genome expansion in bonnet fungi (Mycena s.s.) driven by repeated elements and novel gene families across ecological guilds.</title>
        <authorList>
            <consortium name="Lawrence Berkeley National Laboratory"/>
            <person name="Harder C.B."/>
            <person name="Miyauchi S."/>
            <person name="Viragh M."/>
            <person name="Kuo A."/>
            <person name="Thoen E."/>
            <person name="Andreopoulos B."/>
            <person name="Lu D."/>
            <person name="Skrede I."/>
            <person name="Drula E."/>
            <person name="Henrissat B."/>
            <person name="Morin E."/>
            <person name="Kohler A."/>
            <person name="Barry K."/>
            <person name="LaButti K."/>
            <person name="Morin E."/>
            <person name="Salamov A."/>
            <person name="Lipzen A."/>
            <person name="Mereny Z."/>
            <person name="Hegedus B."/>
            <person name="Baldrian P."/>
            <person name="Stursova M."/>
            <person name="Weitz H."/>
            <person name="Taylor A."/>
            <person name="Grigoriev I.V."/>
            <person name="Nagy L.G."/>
            <person name="Martin F."/>
            <person name="Kauserud H."/>
        </authorList>
    </citation>
    <scope>NUCLEOTIDE SEQUENCE</scope>
    <source>
        <strain evidence="2">CBHHK182m</strain>
    </source>
</reference>
<feature type="compositionally biased region" description="Basic and acidic residues" evidence="1">
    <location>
        <begin position="1"/>
        <end position="32"/>
    </location>
</feature>
<evidence type="ECO:0000313" key="2">
    <source>
        <dbReference type="EMBL" id="KAJ7770063.1"/>
    </source>
</evidence>
<keyword evidence="3" id="KW-1185">Reference proteome</keyword>
<comment type="caution">
    <text evidence="2">The sequence shown here is derived from an EMBL/GenBank/DDBJ whole genome shotgun (WGS) entry which is preliminary data.</text>
</comment>
<evidence type="ECO:0000256" key="1">
    <source>
        <dbReference type="SAM" id="MobiDB-lite"/>
    </source>
</evidence>
<feature type="compositionally biased region" description="Polar residues" evidence="1">
    <location>
        <begin position="37"/>
        <end position="79"/>
    </location>
</feature>
<name>A0AAD7NPT7_9AGAR</name>
<accession>A0AAD7NPT7</accession>
<sequence>MSDDPEQPKRNLFEKVEHKFQDKLHKAKDNFRRVFSHSPTPSEQPTRSTTPVPNQQASSLSATAINPESTPSRVDNGGNSPKGGDTVKTDTSGTAPSELDINPYLEFTHILPDFDWQAWNIDGDAISELRVWGAGHENSNWRKLADKIDQSLKSETVKAVQDFIPDSPFPAKTLVKALLSIVQLGIVCCLSQFGLIPVS</sequence>
<evidence type="ECO:0000313" key="3">
    <source>
        <dbReference type="Proteomes" id="UP001215598"/>
    </source>
</evidence>